<feature type="transmembrane region" description="Helical" evidence="2">
    <location>
        <begin position="17"/>
        <end position="36"/>
    </location>
</feature>
<dbReference type="PANTHER" id="PTHR35771">
    <property type="entry name" value="TRANSMEMBRANE PROTEIN-RELATED"/>
    <property type="match status" value="1"/>
</dbReference>
<proteinExistence type="predicted"/>
<gene>
    <name evidence="3" type="ORF">FNV43_RR18741</name>
</gene>
<evidence type="ECO:0000256" key="2">
    <source>
        <dbReference type="SAM" id="Phobius"/>
    </source>
</evidence>
<evidence type="ECO:0000313" key="3">
    <source>
        <dbReference type="EMBL" id="KAF3440457.1"/>
    </source>
</evidence>
<name>A0A8K0GT77_9ROSA</name>
<dbReference type="PANTHER" id="PTHR35771:SF3">
    <property type="entry name" value="TRANSMEMBRANE PROTEIN"/>
    <property type="match status" value="1"/>
</dbReference>
<accession>A0A8K0GT77</accession>
<sequence length="167" mass="18632">MFDFGDELTVESYRIPWLIWIQALVLFLLIILLYCFSIVDLSEDKDTSVAASPSSSRIVSNGNNTHIDKSLPKHNSTSTRLITNRLQNTQVVETHSIKGEIAAGTSRRVVRGGGEDIGDRESSSGTFMCFHPCHYFKLAKLAFLKCLGLDPTSENSSTPQRRNSKEH</sequence>
<feature type="region of interest" description="Disordered" evidence="1">
    <location>
        <begin position="52"/>
        <end position="79"/>
    </location>
</feature>
<keyword evidence="2" id="KW-0472">Membrane</keyword>
<reference evidence="3" key="1">
    <citation type="submission" date="2020-03" db="EMBL/GenBank/DDBJ databases">
        <title>A high-quality chromosome-level genome assembly of a woody plant with both climbing and erect habits, Rhamnella rubrinervis.</title>
        <authorList>
            <person name="Lu Z."/>
            <person name="Yang Y."/>
            <person name="Zhu X."/>
            <person name="Sun Y."/>
        </authorList>
    </citation>
    <scope>NUCLEOTIDE SEQUENCE</scope>
    <source>
        <strain evidence="3">BYM</strain>
        <tissue evidence="3">Leaf</tissue>
    </source>
</reference>
<dbReference type="Proteomes" id="UP000796880">
    <property type="component" value="Unassembled WGS sequence"/>
</dbReference>
<feature type="compositionally biased region" description="Polar residues" evidence="1">
    <location>
        <begin position="52"/>
        <end position="65"/>
    </location>
</feature>
<keyword evidence="2" id="KW-0812">Transmembrane</keyword>
<keyword evidence="2" id="KW-1133">Transmembrane helix</keyword>
<comment type="caution">
    <text evidence="3">The sequence shown here is derived from an EMBL/GenBank/DDBJ whole genome shotgun (WGS) entry which is preliminary data.</text>
</comment>
<organism evidence="3 4">
    <name type="scientific">Rhamnella rubrinervis</name>
    <dbReference type="NCBI Taxonomy" id="2594499"/>
    <lineage>
        <taxon>Eukaryota</taxon>
        <taxon>Viridiplantae</taxon>
        <taxon>Streptophyta</taxon>
        <taxon>Embryophyta</taxon>
        <taxon>Tracheophyta</taxon>
        <taxon>Spermatophyta</taxon>
        <taxon>Magnoliopsida</taxon>
        <taxon>eudicotyledons</taxon>
        <taxon>Gunneridae</taxon>
        <taxon>Pentapetalae</taxon>
        <taxon>rosids</taxon>
        <taxon>fabids</taxon>
        <taxon>Rosales</taxon>
        <taxon>Rhamnaceae</taxon>
        <taxon>rhamnoid group</taxon>
        <taxon>Rhamneae</taxon>
        <taxon>Rhamnella</taxon>
    </lineage>
</organism>
<evidence type="ECO:0000313" key="4">
    <source>
        <dbReference type="Proteomes" id="UP000796880"/>
    </source>
</evidence>
<protein>
    <submittedName>
        <fullName evidence="3">Uncharacterized protein</fullName>
    </submittedName>
</protein>
<dbReference type="OrthoDB" id="1653570at2759"/>
<dbReference type="EMBL" id="VOIH02000008">
    <property type="protein sequence ID" value="KAF3440457.1"/>
    <property type="molecule type" value="Genomic_DNA"/>
</dbReference>
<dbReference type="AlphaFoldDB" id="A0A8K0GT77"/>
<keyword evidence="4" id="KW-1185">Reference proteome</keyword>
<evidence type="ECO:0000256" key="1">
    <source>
        <dbReference type="SAM" id="MobiDB-lite"/>
    </source>
</evidence>